<feature type="region of interest" description="Disordered" evidence="1">
    <location>
        <begin position="1"/>
        <end position="22"/>
    </location>
</feature>
<gene>
    <name evidence="3" type="ORF">ACPOL_6514</name>
</gene>
<protein>
    <recommendedName>
        <fullName evidence="5">Cytochrome b561 bacterial/Ni-hydrogenase domain-containing protein</fullName>
    </recommendedName>
</protein>
<dbReference type="Proteomes" id="UP000253606">
    <property type="component" value="Chromosome"/>
</dbReference>
<sequence>MLRTEVYDMEKSSSLKATRQPETAVPQQASSRSLRLFNGSIHWISAVALLYAFISNGESNHAMNSSVAMKGEVKVGVVVGLTFFVRFIWASSPLSAGGRWTIAFASISSSTLRLLMNLGIYLGVAATVISGLLIAYLRPGARVIPHTRGLTDRSSLNAAINSHVFVTSALEWLCAFHVAYFVWLGIRKKTHWGQVAGDWLDRNVSGFDFPFVWRLFGGRTGR</sequence>
<evidence type="ECO:0000256" key="2">
    <source>
        <dbReference type="SAM" id="Phobius"/>
    </source>
</evidence>
<dbReference type="KEGG" id="abas:ACPOL_6514"/>
<evidence type="ECO:0000256" key="1">
    <source>
        <dbReference type="SAM" id="MobiDB-lite"/>
    </source>
</evidence>
<feature type="transmembrane region" description="Helical" evidence="2">
    <location>
        <begin position="75"/>
        <end position="94"/>
    </location>
</feature>
<organism evidence="3 4">
    <name type="scientific">Acidisarcina polymorpha</name>
    <dbReference type="NCBI Taxonomy" id="2211140"/>
    <lineage>
        <taxon>Bacteria</taxon>
        <taxon>Pseudomonadati</taxon>
        <taxon>Acidobacteriota</taxon>
        <taxon>Terriglobia</taxon>
        <taxon>Terriglobales</taxon>
        <taxon>Acidobacteriaceae</taxon>
        <taxon>Acidisarcina</taxon>
    </lineage>
</organism>
<feature type="transmembrane region" description="Helical" evidence="2">
    <location>
        <begin position="36"/>
        <end position="54"/>
    </location>
</feature>
<feature type="transmembrane region" description="Helical" evidence="2">
    <location>
        <begin position="114"/>
        <end position="137"/>
    </location>
</feature>
<dbReference type="AlphaFoldDB" id="A0A2Z5GAU6"/>
<evidence type="ECO:0008006" key="5">
    <source>
        <dbReference type="Google" id="ProtNLM"/>
    </source>
</evidence>
<reference evidence="3 4" key="1">
    <citation type="journal article" date="2018" name="Front. Microbiol.">
        <title>Hydrolytic Capabilities as a Key to Environmental Success: Chitinolytic and Cellulolytic Acidobacteria From Acidic Sub-arctic Soils and Boreal Peatlands.</title>
        <authorList>
            <person name="Belova S.E."/>
            <person name="Ravin N.V."/>
            <person name="Pankratov T.A."/>
            <person name="Rakitin A.L."/>
            <person name="Ivanova A.A."/>
            <person name="Beletsky A.V."/>
            <person name="Mardanov A.V."/>
            <person name="Sinninghe Damste J.S."/>
            <person name="Dedysh S.N."/>
        </authorList>
    </citation>
    <scope>NUCLEOTIDE SEQUENCE [LARGE SCALE GENOMIC DNA]</scope>
    <source>
        <strain evidence="3 4">SBC82</strain>
    </source>
</reference>
<feature type="compositionally biased region" description="Basic and acidic residues" evidence="1">
    <location>
        <begin position="1"/>
        <end position="13"/>
    </location>
</feature>
<keyword evidence="2" id="KW-0472">Membrane</keyword>
<keyword evidence="2" id="KW-0812">Transmembrane</keyword>
<name>A0A2Z5GAU6_9BACT</name>
<proteinExistence type="predicted"/>
<keyword evidence="4" id="KW-1185">Reference proteome</keyword>
<keyword evidence="2" id="KW-1133">Transmembrane helix</keyword>
<evidence type="ECO:0000313" key="3">
    <source>
        <dbReference type="EMBL" id="AXC15736.1"/>
    </source>
</evidence>
<dbReference type="EMBL" id="CP030840">
    <property type="protein sequence ID" value="AXC15736.1"/>
    <property type="molecule type" value="Genomic_DNA"/>
</dbReference>
<accession>A0A2Z5GAU6</accession>
<evidence type="ECO:0000313" key="4">
    <source>
        <dbReference type="Proteomes" id="UP000253606"/>
    </source>
</evidence>
<feature type="transmembrane region" description="Helical" evidence="2">
    <location>
        <begin position="158"/>
        <end position="183"/>
    </location>
</feature>